<sequence>MMSETVRTHSAAEFPVRDVSEIVQELTEVFGPSLLSFIMEVDSRSLQRWAGGHGIRYDSEKRVRDLDTVVTFLRQKEEPATIRAWFMGMNPQLDDASPAETIRDGSARDVMAAARAYFNAA</sequence>
<keyword evidence="2" id="KW-1185">Reference proteome</keyword>
<protein>
    <recommendedName>
        <fullName evidence="3">Antitoxin Xre/MbcA/ParS-like toxin-binding domain-containing protein</fullName>
    </recommendedName>
</protein>
<organism evidence="1 2">
    <name type="scientific">Nesterenkonia sandarakina</name>
    <dbReference type="NCBI Taxonomy" id="272918"/>
    <lineage>
        <taxon>Bacteria</taxon>
        <taxon>Bacillati</taxon>
        <taxon>Actinomycetota</taxon>
        <taxon>Actinomycetes</taxon>
        <taxon>Micrococcales</taxon>
        <taxon>Micrococcaceae</taxon>
        <taxon>Nesterenkonia</taxon>
    </lineage>
</organism>
<evidence type="ECO:0000313" key="1">
    <source>
        <dbReference type="EMBL" id="PRZ12949.1"/>
    </source>
</evidence>
<proteinExistence type="predicted"/>
<reference evidence="1 2" key="1">
    <citation type="submission" date="2018-03" db="EMBL/GenBank/DDBJ databases">
        <title>Comparative analysis of microorganisms from saline springs in Andes Mountain Range, Colombia.</title>
        <authorList>
            <person name="Rubin E."/>
        </authorList>
    </citation>
    <scope>NUCLEOTIDE SEQUENCE [LARGE SCALE GENOMIC DNA]</scope>
    <source>
        <strain evidence="1 2">CG 35</strain>
    </source>
</reference>
<gene>
    <name evidence="1" type="ORF">BCL67_11751</name>
</gene>
<comment type="caution">
    <text evidence="1">The sequence shown here is derived from an EMBL/GenBank/DDBJ whole genome shotgun (WGS) entry which is preliminary data.</text>
</comment>
<dbReference type="AlphaFoldDB" id="A0A2T0YDN6"/>
<evidence type="ECO:0008006" key="3">
    <source>
        <dbReference type="Google" id="ProtNLM"/>
    </source>
</evidence>
<dbReference type="RefSeq" id="WP_106123845.1">
    <property type="nucleotide sequence ID" value="NZ_PVTY01000017.1"/>
</dbReference>
<dbReference type="Proteomes" id="UP000238217">
    <property type="component" value="Unassembled WGS sequence"/>
</dbReference>
<accession>A0A2T0YDN6</accession>
<evidence type="ECO:0000313" key="2">
    <source>
        <dbReference type="Proteomes" id="UP000238217"/>
    </source>
</evidence>
<dbReference type="OrthoDB" id="4748714at2"/>
<name>A0A2T0YDN6_9MICC</name>
<dbReference type="EMBL" id="PVTY01000017">
    <property type="protein sequence ID" value="PRZ12949.1"/>
    <property type="molecule type" value="Genomic_DNA"/>
</dbReference>